<evidence type="ECO:0000256" key="3">
    <source>
        <dbReference type="ARBA" id="ARBA00023125"/>
    </source>
</evidence>
<feature type="compositionally biased region" description="Low complexity" evidence="8">
    <location>
        <begin position="310"/>
        <end position="324"/>
    </location>
</feature>
<dbReference type="FunFam" id="1.10.10.10:FF:000278">
    <property type="entry name" value="Forkhead box protein H1"/>
    <property type="match status" value="1"/>
</dbReference>
<keyword evidence="4" id="KW-0010">Activator</keyword>
<name>A0AAV7V2R0_PLEWA</name>
<dbReference type="GO" id="GO:0046332">
    <property type="term" value="F:SMAD binding"/>
    <property type="evidence" value="ECO:0007669"/>
    <property type="project" value="UniProtKB-ARBA"/>
</dbReference>
<dbReference type="InterPro" id="IPR047511">
    <property type="entry name" value="FH_FOXH1"/>
</dbReference>
<evidence type="ECO:0000256" key="2">
    <source>
        <dbReference type="ARBA" id="ARBA00023015"/>
    </source>
</evidence>
<dbReference type="AlphaFoldDB" id="A0AAV7V2R0"/>
<feature type="DNA-binding region" description="Fork-head" evidence="7">
    <location>
        <begin position="78"/>
        <end position="156"/>
    </location>
</feature>
<dbReference type="SMART" id="SM00339">
    <property type="entry name" value="FH"/>
    <property type="match status" value="1"/>
</dbReference>
<sequence length="473" mass="51886">MGPVAAQGRDSGVPEGPYPGHPLPPVCNGVDQAPPEALDSEKEGLGRGGSGAEGDTARGEPGPKEKAKRKKNYRRHAKPPYSYLAMIALVIQSSPEKRLTLSQILKEISTIFPLFKGDYQGWKDSIRHNLSSNDCFRKVLKDPGKPQLKGNFWAVDVSRIPLEALKLQNTAIARQGCTILVDDLAPYILHGERYNLQGPMQRHEAPPGLPPCAIENDQPPVIVGKNNNSFMIDSLLQGLEGMSIPGKSPLSESSPQSTESHQYTPTGNGFSSNDHVWFPTQYLYSPSFSWRPSCSLGYTYSTPVDPRTFSSSSSLSTISSISSVSDDEKESRNIRQQMQPRKRPTKRPRVENGVSSSSRSDSEDTDDQAPSESPKSAPLMPWELPTSYTKCVPPNAVAPPSAHPFFQFSSLPGLPHYAYKPTGYWGVMPAHRSAGQQSHRPSAPMDLDSMLQACQEEEDIPDIFSDQDVEVEL</sequence>
<dbReference type="SUPFAM" id="SSF46785">
    <property type="entry name" value="Winged helix' DNA-binding domain"/>
    <property type="match status" value="1"/>
</dbReference>
<evidence type="ECO:0000313" key="11">
    <source>
        <dbReference type="Proteomes" id="UP001066276"/>
    </source>
</evidence>
<dbReference type="InterPro" id="IPR052327">
    <property type="entry name" value="Activin_resp_transcr_regulator"/>
</dbReference>
<keyword evidence="5" id="KW-0804">Transcription</keyword>
<evidence type="ECO:0000313" key="10">
    <source>
        <dbReference type="EMBL" id="KAJ1195061.1"/>
    </source>
</evidence>
<dbReference type="InterPro" id="IPR001766">
    <property type="entry name" value="Fork_head_dom"/>
</dbReference>
<protein>
    <recommendedName>
        <fullName evidence="9">Fork-head domain-containing protein</fullName>
    </recommendedName>
</protein>
<dbReference type="GO" id="GO:0001228">
    <property type="term" value="F:DNA-binding transcription activator activity, RNA polymerase II-specific"/>
    <property type="evidence" value="ECO:0007669"/>
    <property type="project" value="TreeGrafter"/>
</dbReference>
<dbReference type="GO" id="GO:0000976">
    <property type="term" value="F:transcription cis-regulatory region binding"/>
    <property type="evidence" value="ECO:0007669"/>
    <property type="project" value="TreeGrafter"/>
</dbReference>
<comment type="caution">
    <text evidence="10">The sequence shown here is derived from an EMBL/GenBank/DDBJ whole genome shotgun (WGS) entry which is preliminary data.</text>
</comment>
<evidence type="ECO:0000256" key="4">
    <source>
        <dbReference type="ARBA" id="ARBA00023159"/>
    </source>
</evidence>
<evidence type="ECO:0000256" key="7">
    <source>
        <dbReference type="PROSITE-ProRule" id="PRU00089"/>
    </source>
</evidence>
<accession>A0AAV7V2R0</accession>
<dbReference type="GO" id="GO:0001702">
    <property type="term" value="P:gastrulation with mouth forming second"/>
    <property type="evidence" value="ECO:0007669"/>
    <property type="project" value="UniProtKB-ARBA"/>
</dbReference>
<keyword evidence="2" id="KW-0805">Transcription regulation</keyword>
<dbReference type="InterPro" id="IPR036390">
    <property type="entry name" value="WH_DNA-bd_sf"/>
</dbReference>
<dbReference type="PANTHER" id="PTHR47316">
    <property type="entry name" value="FORKHEAD BOX PROTEIN H1"/>
    <property type="match status" value="1"/>
</dbReference>
<dbReference type="PROSITE" id="PS50039">
    <property type="entry name" value="FORK_HEAD_3"/>
    <property type="match status" value="1"/>
</dbReference>
<dbReference type="Gene3D" id="1.10.10.10">
    <property type="entry name" value="Winged helix-like DNA-binding domain superfamily/Winged helix DNA-binding domain"/>
    <property type="match status" value="1"/>
</dbReference>
<feature type="region of interest" description="Disordered" evidence="8">
    <location>
        <begin position="307"/>
        <end position="381"/>
    </location>
</feature>
<organism evidence="10 11">
    <name type="scientific">Pleurodeles waltl</name>
    <name type="common">Iberian ribbed newt</name>
    <dbReference type="NCBI Taxonomy" id="8319"/>
    <lineage>
        <taxon>Eukaryota</taxon>
        <taxon>Metazoa</taxon>
        <taxon>Chordata</taxon>
        <taxon>Craniata</taxon>
        <taxon>Vertebrata</taxon>
        <taxon>Euteleostomi</taxon>
        <taxon>Amphibia</taxon>
        <taxon>Batrachia</taxon>
        <taxon>Caudata</taxon>
        <taxon>Salamandroidea</taxon>
        <taxon>Salamandridae</taxon>
        <taxon>Pleurodelinae</taxon>
        <taxon>Pleurodeles</taxon>
    </lineage>
</organism>
<dbReference type="Proteomes" id="UP001066276">
    <property type="component" value="Chromosome 2_2"/>
</dbReference>
<comment type="subcellular location">
    <subcellularLocation>
        <location evidence="1 7">Nucleus</location>
    </subcellularLocation>
</comment>
<feature type="compositionally biased region" description="Basic and acidic residues" evidence="8">
    <location>
        <begin position="55"/>
        <end position="65"/>
    </location>
</feature>
<dbReference type="CDD" id="cd20022">
    <property type="entry name" value="FH_FOXH"/>
    <property type="match status" value="1"/>
</dbReference>
<dbReference type="Pfam" id="PF00250">
    <property type="entry name" value="Forkhead"/>
    <property type="match status" value="1"/>
</dbReference>
<reference evidence="10" key="1">
    <citation type="journal article" date="2022" name="bioRxiv">
        <title>Sequencing and chromosome-scale assembly of the giantPleurodeles waltlgenome.</title>
        <authorList>
            <person name="Brown T."/>
            <person name="Elewa A."/>
            <person name="Iarovenko S."/>
            <person name="Subramanian E."/>
            <person name="Araus A.J."/>
            <person name="Petzold A."/>
            <person name="Susuki M."/>
            <person name="Suzuki K.-i.T."/>
            <person name="Hayashi T."/>
            <person name="Toyoda A."/>
            <person name="Oliveira C."/>
            <person name="Osipova E."/>
            <person name="Leigh N.D."/>
            <person name="Simon A."/>
            <person name="Yun M.H."/>
        </authorList>
    </citation>
    <scope>NUCLEOTIDE SEQUENCE</scope>
    <source>
        <strain evidence="10">20211129_DDA</strain>
        <tissue evidence="10">Liver</tissue>
    </source>
</reference>
<feature type="compositionally biased region" description="Polar residues" evidence="8">
    <location>
        <begin position="250"/>
        <end position="267"/>
    </location>
</feature>
<dbReference type="GO" id="GO:0007179">
    <property type="term" value="P:transforming growth factor beta receptor signaling pathway"/>
    <property type="evidence" value="ECO:0007669"/>
    <property type="project" value="UniProtKB-ARBA"/>
</dbReference>
<dbReference type="EMBL" id="JANPWB010000004">
    <property type="protein sequence ID" value="KAJ1195061.1"/>
    <property type="molecule type" value="Genomic_DNA"/>
</dbReference>
<keyword evidence="6 7" id="KW-0539">Nucleus</keyword>
<feature type="region of interest" description="Disordered" evidence="8">
    <location>
        <begin position="243"/>
        <end position="267"/>
    </location>
</feature>
<dbReference type="InterPro" id="IPR030456">
    <property type="entry name" value="TF_fork_head_CS_2"/>
</dbReference>
<dbReference type="PANTHER" id="PTHR47316:SF2">
    <property type="entry name" value="FORKHEAD BOX PROTEIN H1"/>
    <property type="match status" value="1"/>
</dbReference>
<keyword evidence="11" id="KW-1185">Reference proteome</keyword>
<evidence type="ECO:0000256" key="8">
    <source>
        <dbReference type="SAM" id="MobiDB-lite"/>
    </source>
</evidence>
<keyword evidence="3 7" id="KW-0238">DNA-binding</keyword>
<gene>
    <name evidence="10" type="ORF">NDU88_004344</name>
</gene>
<feature type="domain" description="Fork-head" evidence="9">
    <location>
        <begin position="78"/>
        <end position="156"/>
    </location>
</feature>
<feature type="compositionally biased region" description="Pro residues" evidence="8">
    <location>
        <begin position="16"/>
        <end position="25"/>
    </location>
</feature>
<feature type="compositionally biased region" description="Basic residues" evidence="8">
    <location>
        <begin position="66"/>
        <end position="75"/>
    </location>
</feature>
<feature type="region of interest" description="Disordered" evidence="8">
    <location>
        <begin position="1"/>
        <end position="75"/>
    </location>
</feature>
<dbReference type="InterPro" id="IPR036388">
    <property type="entry name" value="WH-like_DNA-bd_sf"/>
</dbReference>
<evidence type="ECO:0000256" key="5">
    <source>
        <dbReference type="ARBA" id="ARBA00023163"/>
    </source>
</evidence>
<dbReference type="GO" id="GO:0032444">
    <property type="term" value="C:activin responsive factor complex"/>
    <property type="evidence" value="ECO:0007669"/>
    <property type="project" value="TreeGrafter"/>
</dbReference>
<proteinExistence type="predicted"/>
<dbReference type="PROSITE" id="PS00658">
    <property type="entry name" value="FORK_HEAD_2"/>
    <property type="match status" value="1"/>
</dbReference>
<evidence type="ECO:0000259" key="9">
    <source>
        <dbReference type="PROSITE" id="PS50039"/>
    </source>
</evidence>
<evidence type="ECO:0000256" key="6">
    <source>
        <dbReference type="ARBA" id="ARBA00023242"/>
    </source>
</evidence>
<dbReference type="PRINTS" id="PR00053">
    <property type="entry name" value="FORKHEAD"/>
</dbReference>
<evidence type="ECO:0000256" key="1">
    <source>
        <dbReference type="ARBA" id="ARBA00004123"/>
    </source>
</evidence>